<evidence type="ECO:0000313" key="2">
    <source>
        <dbReference type="Proteomes" id="UP000566995"/>
    </source>
</evidence>
<name>A0A7W7KEZ5_PSENT</name>
<comment type="caution">
    <text evidence="1">The sequence shown here is derived from an EMBL/GenBank/DDBJ whole genome shotgun (WGS) entry which is preliminary data.</text>
</comment>
<gene>
    <name evidence="1" type="ORF">HNP46_000007</name>
</gene>
<reference evidence="1 2" key="1">
    <citation type="submission" date="2020-08" db="EMBL/GenBank/DDBJ databases">
        <title>Functional genomics of gut bacteria from endangered species of beetles.</title>
        <authorList>
            <person name="Carlos-Shanley C."/>
        </authorList>
    </citation>
    <scope>NUCLEOTIDE SEQUENCE [LARGE SCALE GENOMIC DNA]</scope>
    <source>
        <strain evidence="1 2">S00179</strain>
    </source>
</reference>
<sequence length="96" mass="10119">MDTKKVLNLADEIFPKGCKLTEGQIVSFANGVYDLQVAEAAERVGVHRESSRVLAMLSSMARSGASPQVIGDAVIAYTKGEGALVEPKLPLEASAD</sequence>
<organism evidence="1 2">
    <name type="scientific">Pseudomonas nitroreducens</name>
    <dbReference type="NCBI Taxonomy" id="46680"/>
    <lineage>
        <taxon>Bacteria</taxon>
        <taxon>Pseudomonadati</taxon>
        <taxon>Pseudomonadota</taxon>
        <taxon>Gammaproteobacteria</taxon>
        <taxon>Pseudomonadales</taxon>
        <taxon>Pseudomonadaceae</taxon>
        <taxon>Pseudomonas</taxon>
    </lineage>
</organism>
<dbReference type="RefSeq" id="WP_184585476.1">
    <property type="nucleotide sequence ID" value="NZ_JACHLI010000001.1"/>
</dbReference>
<dbReference type="Proteomes" id="UP000566995">
    <property type="component" value="Unassembled WGS sequence"/>
</dbReference>
<accession>A0A7W7KEZ5</accession>
<dbReference type="EMBL" id="JACHLI010000001">
    <property type="protein sequence ID" value="MBB4861196.1"/>
    <property type="molecule type" value="Genomic_DNA"/>
</dbReference>
<protein>
    <submittedName>
        <fullName evidence="1">Uncharacterized protein</fullName>
    </submittedName>
</protein>
<evidence type="ECO:0000313" key="1">
    <source>
        <dbReference type="EMBL" id="MBB4861196.1"/>
    </source>
</evidence>
<dbReference type="AlphaFoldDB" id="A0A7W7KEZ5"/>
<proteinExistence type="predicted"/>